<dbReference type="PROSITE" id="PS51724">
    <property type="entry name" value="SPOR"/>
    <property type="match status" value="1"/>
</dbReference>
<dbReference type="Pfam" id="PF05036">
    <property type="entry name" value="SPOR"/>
    <property type="match status" value="1"/>
</dbReference>
<evidence type="ECO:0000313" key="5">
    <source>
        <dbReference type="Proteomes" id="UP000230463"/>
    </source>
</evidence>
<sequence length="244" mass="26451">MHINTPLHQAGKGLVSFIVGLLIATVIIAGILFYLNKSKSDFKTPDSTAVSAPQQPEILTPNNHASPTLPFIPDTSAPTVTASETQVMPTASQPVDMDGIEDEGIDEVITNHSQVTQPAEPHKTPDKTIDKTPKKAPPAPNHTHVTPEQILNNGSLEKAQQAAEKQHTDSKVYLQIGSFNNRIDADAQRAKLVMLGINSSVHSAKVNGTTKYRVQTDHLTQNQARQIKKTLQQHNIDSLTRAAS</sequence>
<dbReference type="Gene3D" id="3.30.70.1070">
    <property type="entry name" value="Sporulation related repeat"/>
    <property type="match status" value="1"/>
</dbReference>
<comment type="caution">
    <text evidence="4">The sequence shown here is derived from an EMBL/GenBank/DDBJ whole genome shotgun (WGS) entry which is preliminary data.</text>
</comment>
<protein>
    <recommendedName>
        <fullName evidence="3">SPOR domain-containing protein</fullName>
    </recommendedName>
</protein>
<evidence type="ECO:0000259" key="3">
    <source>
        <dbReference type="PROSITE" id="PS51724"/>
    </source>
</evidence>
<organism evidence="4 5">
    <name type="scientific">Snodgrassella alvi</name>
    <dbReference type="NCBI Taxonomy" id="1196083"/>
    <lineage>
        <taxon>Bacteria</taxon>
        <taxon>Pseudomonadati</taxon>
        <taxon>Pseudomonadota</taxon>
        <taxon>Betaproteobacteria</taxon>
        <taxon>Neisseriales</taxon>
        <taxon>Neisseriaceae</taxon>
        <taxon>Snodgrassella</taxon>
    </lineage>
</organism>
<gene>
    <name evidence="4" type="ORF">BHC57_06190</name>
</gene>
<dbReference type="SUPFAM" id="SSF110997">
    <property type="entry name" value="Sporulation related repeat"/>
    <property type="match status" value="1"/>
</dbReference>
<feature type="domain" description="SPOR" evidence="3">
    <location>
        <begin position="166"/>
        <end position="244"/>
    </location>
</feature>
<proteinExistence type="predicted"/>
<dbReference type="RefSeq" id="WP_180297271.1">
    <property type="nucleotide sequence ID" value="NZ_MEIU01000057.1"/>
</dbReference>
<keyword evidence="2" id="KW-0472">Membrane</keyword>
<dbReference type="GO" id="GO:0042834">
    <property type="term" value="F:peptidoglycan binding"/>
    <property type="evidence" value="ECO:0007669"/>
    <property type="project" value="InterPro"/>
</dbReference>
<dbReference type="Proteomes" id="UP000230463">
    <property type="component" value="Unassembled WGS sequence"/>
</dbReference>
<reference evidence="4 5" key="1">
    <citation type="journal article" date="2017" name="MBio">
        <title>Type VI secretion-mediated competition in the bee gut microbiome.</title>
        <authorList>
            <person name="Steele M.I."/>
            <person name="Kwong W.K."/>
            <person name="Powell J.E."/>
            <person name="Whiteley M."/>
            <person name="Moran N.A."/>
        </authorList>
    </citation>
    <scope>NUCLEOTIDE SEQUENCE [LARGE SCALE GENOMIC DNA]</scope>
    <source>
        <strain evidence="4 5">HK3</strain>
    </source>
</reference>
<feature type="compositionally biased region" description="Basic and acidic residues" evidence="1">
    <location>
        <begin position="120"/>
        <end position="133"/>
    </location>
</feature>
<evidence type="ECO:0000256" key="1">
    <source>
        <dbReference type="SAM" id="MobiDB-lite"/>
    </source>
</evidence>
<dbReference type="EMBL" id="MEIU01000057">
    <property type="protein sequence ID" value="PIT59869.1"/>
    <property type="molecule type" value="Genomic_DNA"/>
</dbReference>
<evidence type="ECO:0000256" key="2">
    <source>
        <dbReference type="SAM" id="Phobius"/>
    </source>
</evidence>
<feature type="region of interest" description="Disordered" evidence="1">
    <location>
        <begin position="111"/>
        <end position="147"/>
    </location>
</feature>
<name>A0A855FLG8_9NEIS</name>
<accession>A0A855FLG8</accession>
<dbReference type="AlphaFoldDB" id="A0A855FLG8"/>
<feature type="transmembrane region" description="Helical" evidence="2">
    <location>
        <begin position="14"/>
        <end position="35"/>
    </location>
</feature>
<dbReference type="InterPro" id="IPR007730">
    <property type="entry name" value="SPOR-like_dom"/>
</dbReference>
<keyword evidence="2" id="KW-1133">Transmembrane helix</keyword>
<evidence type="ECO:0000313" key="4">
    <source>
        <dbReference type="EMBL" id="PIT59869.1"/>
    </source>
</evidence>
<feature type="compositionally biased region" description="Polar residues" evidence="1">
    <location>
        <begin position="45"/>
        <end position="54"/>
    </location>
</feature>
<keyword evidence="2" id="KW-0812">Transmembrane</keyword>
<feature type="region of interest" description="Disordered" evidence="1">
    <location>
        <begin position="43"/>
        <end position="66"/>
    </location>
</feature>
<dbReference type="InterPro" id="IPR036680">
    <property type="entry name" value="SPOR-like_sf"/>
</dbReference>